<dbReference type="PANTHER" id="PTHR43124">
    <property type="entry name" value="PURINE EFFLUX PUMP PBUE"/>
    <property type="match status" value="1"/>
</dbReference>
<dbReference type="InterPro" id="IPR036259">
    <property type="entry name" value="MFS_trans_sf"/>
</dbReference>
<feature type="transmembrane region" description="Helical" evidence="7">
    <location>
        <begin position="39"/>
        <end position="58"/>
    </location>
</feature>
<dbReference type="GO" id="GO:0022857">
    <property type="term" value="F:transmembrane transporter activity"/>
    <property type="evidence" value="ECO:0007669"/>
    <property type="project" value="InterPro"/>
</dbReference>
<keyword evidence="5 7" id="KW-1133">Transmembrane helix</keyword>
<feature type="domain" description="Major facilitator superfamily (MFS) profile" evidence="8">
    <location>
        <begin position="4"/>
        <end position="379"/>
    </location>
</feature>
<name>A0A1E5GQG3_9ENTE</name>
<dbReference type="PANTHER" id="PTHR43124:SF3">
    <property type="entry name" value="CHLORAMPHENICOL EFFLUX PUMP RV0191"/>
    <property type="match status" value="1"/>
</dbReference>
<evidence type="ECO:0000313" key="9">
    <source>
        <dbReference type="EMBL" id="OEG14922.1"/>
    </source>
</evidence>
<accession>A0A1E5GQG3</accession>
<feature type="transmembrane region" description="Helical" evidence="7">
    <location>
        <begin position="357"/>
        <end position="375"/>
    </location>
</feature>
<evidence type="ECO:0000313" key="10">
    <source>
        <dbReference type="Proteomes" id="UP000094764"/>
    </source>
</evidence>
<evidence type="ECO:0000256" key="6">
    <source>
        <dbReference type="ARBA" id="ARBA00023136"/>
    </source>
</evidence>
<evidence type="ECO:0000256" key="2">
    <source>
        <dbReference type="ARBA" id="ARBA00022448"/>
    </source>
</evidence>
<evidence type="ECO:0000256" key="1">
    <source>
        <dbReference type="ARBA" id="ARBA00004651"/>
    </source>
</evidence>
<keyword evidence="2" id="KW-0813">Transport</keyword>
<dbReference type="InterPro" id="IPR050189">
    <property type="entry name" value="MFS_Efflux_Transporters"/>
</dbReference>
<dbReference type="InterPro" id="IPR020846">
    <property type="entry name" value="MFS_dom"/>
</dbReference>
<keyword evidence="3" id="KW-1003">Cell membrane</keyword>
<dbReference type="PROSITE" id="PS50850">
    <property type="entry name" value="MFS"/>
    <property type="match status" value="1"/>
</dbReference>
<dbReference type="CDD" id="cd17324">
    <property type="entry name" value="MFS_NepI_like"/>
    <property type="match status" value="1"/>
</dbReference>
<dbReference type="Gene3D" id="1.20.1250.20">
    <property type="entry name" value="MFS general substrate transporter like domains"/>
    <property type="match status" value="1"/>
</dbReference>
<evidence type="ECO:0000256" key="4">
    <source>
        <dbReference type="ARBA" id="ARBA00022692"/>
    </source>
</evidence>
<evidence type="ECO:0000256" key="5">
    <source>
        <dbReference type="ARBA" id="ARBA00022989"/>
    </source>
</evidence>
<keyword evidence="10" id="KW-1185">Reference proteome</keyword>
<feature type="transmembrane region" description="Helical" evidence="7">
    <location>
        <begin position="7"/>
        <end position="27"/>
    </location>
</feature>
<evidence type="ECO:0000256" key="3">
    <source>
        <dbReference type="ARBA" id="ARBA00022475"/>
    </source>
</evidence>
<feature type="transmembrane region" description="Helical" evidence="7">
    <location>
        <begin position="157"/>
        <end position="177"/>
    </location>
</feature>
<dbReference type="EMBL" id="MIKB01000017">
    <property type="protein sequence ID" value="OEG14922.1"/>
    <property type="molecule type" value="Genomic_DNA"/>
</dbReference>
<dbReference type="AlphaFoldDB" id="A0A1E5GQG3"/>
<proteinExistence type="predicted"/>
<feature type="transmembrane region" description="Helical" evidence="7">
    <location>
        <begin position="292"/>
        <end position="313"/>
    </location>
</feature>
<keyword evidence="4 7" id="KW-0812">Transmembrane</keyword>
<dbReference type="RefSeq" id="WP_069635866.1">
    <property type="nucleotide sequence ID" value="NZ_JXKZ01000008.1"/>
</dbReference>
<dbReference type="PRINTS" id="PR01035">
    <property type="entry name" value="TCRTETA"/>
</dbReference>
<dbReference type="Proteomes" id="UP000094764">
    <property type="component" value="Unassembled WGS sequence"/>
</dbReference>
<gene>
    <name evidence="9" type="ORF">BCR23_11080</name>
</gene>
<feature type="transmembrane region" description="Helical" evidence="7">
    <location>
        <begin position="267"/>
        <end position="286"/>
    </location>
</feature>
<organism evidence="9 10">
    <name type="scientific">Enterococcus quebecensis</name>
    <dbReference type="NCBI Taxonomy" id="903983"/>
    <lineage>
        <taxon>Bacteria</taxon>
        <taxon>Bacillati</taxon>
        <taxon>Bacillota</taxon>
        <taxon>Bacilli</taxon>
        <taxon>Lactobacillales</taxon>
        <taxon>Enterococcaceae</taxon>
        <taxon>Enterococcus</taxon>
    </lineage>
</organism>
<dbReference type="STRING" id="903983.BCR23_11080"/>
<keyword evidence="6 7" id="KW-0472">Membrane</keyword>
<evidence type="ECO:0000259" key="8">
    <source>
        <dbReference type="PROSITE" id="PS50850"/>
    </source>
</evidence>
<comment type="subcellular location">
    <subcellularLocation>
        <location evidence="1">Cell membrane</location>
        <topology evidence="1">Multi-pass membrane protein</topology>
    </subcellularLocation>
</comment>
<dbReference type="SUPFAM" id="SSF103473">
    <property type="entry name" value="MFS general substrate transporter"/>
    <property type="match status" value="1"/>
</dbReference>
<dbReference type="GO" id="GO:0005886">
    <property type="term" value="C:plasma membrane"/>
    <property type="evidence" value="ECO:0007669"/>
    <property type="project" value="UniProtKB-SubCell"/>
</dbReference>
<sequence>MKKYSLIFFLIMFLIGTDTFLISPLLPTLTDLYDIPANISGWMVSAYALGYALFALISGPISDGKDRKKVMLYGFVAFAISTFLCGFATNFTLMITFRFLAGVSASFVTPQVWASIPIVSPKDMIVKTMGYASAGLAVSQLVGVPIGSYLAAVSWKMPFFVISVASLLVGLVVYLLLPSLNLESQKAENTTFVHIYGQILKNKKALAYLIAYFIFQTGNFCVMTFIGSWFTRDFSLGLSSVGTAMIAIGTGNLIGTLFGNKLISRWGIPKSLFMGLVTLMFVYLIIPFSNSFLLADIGLTIVFLVNGFIFPLFMTTLQSTTTTARSTISSLSNAAMYAGTTVGGIVGGILFTKFSGFFGIAYFTVITYLIVLVIYKMSGIFKQVSMASGGKGNE</sequence>
<feature type="transmembrane region" description="Helical" evidence="7">
    <location>
        <begin position="70"/>
        <end position="93"/>
    </location>
</feature>
<feature type="transmembrane region" description="Helical" evidence="7">
    <location>
        <begin position="131"/>
        <end position="151"/>
    </location>
</feature>
<evidence type="ECO:0000256" key="7">
    <source>
        <dbReference type="SAM" id="Phobius"/>
    </source>
</evidence>
<feature type="transmembrane region" description="Helical" evidence="7">
    <location>
        <begin position="205"/>
        <end position="230"/>
    </location>
</feature>
<feature type="transmembrane region" description="Helical" evidence="7">
    <location>
        <begin position="334"/>
        <end position="351"/>
    </location>
</feature>
<dbReference type="OrthoDB" id="212436at2"/>
<protein>
    <submittedName>
        <fullName evidence="9">MFS transporter permease</fullName>
    </submittedName>
</protein>
<reference evidence="10" key="1">
    <citation type="submission" date="2016-09" db="EMBL/GenBank/DDBJ databases">
        <authorList>
            <person name="Gulvik C.A."/>
        </authorList>
    </citation>
    <scope>NUCLEOTIDE SEQUENCE [LARGE SCALE GENOMIC DNA]</scope>
    <source>
        <strain evidence="10">LMG 26306</strain>
    </source>
</reference>
<feature type="transmembrane region" description="Helical" evidence="7">
    <location>
        <begin position="236"/>
        <end position="255"/>
    </location>
</feature>
<feature type="transmembrane region" description="Helical" evidence="7">
    <location>
        <begin position="99"/>
        <end position="119"/>
    </location>
</feature>
<dbReference type="Pfam" id="PF07690">
    <property type="entry name" value="MFS_1"/>
    <property type="match status" value="1"/>
</dbReference>
<dbReference type="PATRIC" id="fig|903983.4.peg.2707"/>
<dbReference type="InterPro" id="IPR001958">
    <property type="entry name" value="Tet-R_TetA/multi-R_MdtG-like"/>
</dbReference>
<comment type="caution">
    <text evidence="9">The sequence shown here is derived from an EMBL/GenBank/DDBJ whole genome shotgun (WGS) entry which is preliminary data.</text>
</comment>
<dbReference type="InterPro" id="IPR011701">
    <property type="entry name" value="MFS"/>
</dbReference>